<reference evidence="2" key="1">
    <citation type="submission" date="2023-07" db="EMBL/GenBank/DDBJ databases">
        <authorList>
            <person name="Stuckert A."/>
        </authorList>
    </citation>
    <scope>NUCLEOTIDE SEQUENCE</scope>
</reference>
<dbReference type="Proteomes" id="UP001176940">
    <property type="component" value="Unassembled WGS sequence"/>
</dbReference>
<protein>
    <recommendedName>
        <fullName evidence="1">Helix-turn-helix domain-containing protein</fullName>
    </recommendedName>
</protein>
<dbReference type="Pfam" id="PF26215">
    <property type="entry name" value="HTH_animal"/>
    <property type="match status" value="1"/>
</dbReference>
<name>A0ABN9MJD8_9NEOB</name>
<dbReference type="InterPro" id="IPR058912">
    <property type="entry name" value="HTH_animal"/>
</dbReference>
<comment type="caution">
    <text evidence="2">The sequence shown here is derived from an EMBL/GenBank/DDBJ whole genome shotgun (WGS) entry which is preliminary data.</text>
</comment>
<evidence type="ECO:0000313" key="3">
    <source>
        <dbReference type="Proteomes" id="UP001176940"/>
    </source>
</evidence>
<accession>A0ABN9MJD8</accession>
<dbReference type="PANTHER" id="PTHR21301:SF12">
    <property type="match status" value="1"/>
</dbReference>
<dbReference type="EMBL" id="CAUEEQ010060202">
    <property type="protein sequence ID" value="CAJ0964353.1"/>
    <property type="molecule type" value="Genomic_DNA"/>
</dbReference>
<gene>
    <name evidence="2" type="ORF">RIMI_LOCUS19121836</name>
</gene>
<keyword evidence="3" id="KW-1185">Reference proteome</keyword>
<proteinExistence type="predicted"/>
<evidence type="ECO:0000259" key="1">
    <source>
        <dbReference type="Pfam" id="PF26215"/>
    </source>
</evidence>
<dbReference type="PANTHER" id="PTHR21301">
    <property type="entry name" value="REVERSE TRANSCRIPTASE"/>
    <property type="match status" value="1"/>
</dbReference>
<evidence type="ECO:0000313" key="2">
    <source>
        <dbReference type="EMBL" id="CAJ0964353.1"/>
    </source>
</evidence>
<feature type="domain" description="Helix-turn-helix" evidence="1">
    <location>
        <begin position="94"/>
        <end position="147"/>
    </location>
</feature>
<sequence>MDYFETSFVYPHPLFSAHIIYWKRFIDDIFFVWTGNSEDLLLFHSDLNSSILGLSFTIHSDQHSVNFLDTTITIMPDGALESDLYVKTTDRNSLLLYTSSHPSHIKKALPKSQHDRIDRIVSNPETRARRHWEMNNKFRNRGYPNKILGSMNCEAQPELRRPKLQRLAFVNTFHPFNFQISRCILKHWNVLQRAYPQVPEFHNKPMMCYKRTQNLRNHLVRADVGPSREPKQQFLSTPRNGTFPCMRCLQCSNITRGDLFTHPRSGRKFPIKGYYTCDSTYVIYLIKCPCGLGYVGETTQHIRDRISQHKSTIHCGRTLLPIPAHFLECRHQISQLKYQIIDHVPIMRRGGDRIKRLKER</sequence>
<organism evidence="2 3">
    <name type="scientific">Ranitomeya imitator</name>
    <name type="common">mimic poison frog</name>
    <dbReference type="NCBI Taxonomy" id="111125"/>
    <lineage>
        <taxon>Eukaryota</taxon>
        <taxon>Metazoa</taxon>
        <taxon>Chordata</taxon>
        <taxon>Craniata</taxon>
        <taxon>Vertebrata</taxon>
        <taxon>Euteleostomi</taxon>
        <taxon>Amphibia</taxon>
        <taxon>Batrachia</taxon>
        <taxon>Anura</taxon>
        <taxon>Neobatrachia</taxon>
        <taxon>Hyloidea</taxon>
        <taxon>Dendrobatidae</taxon>
        <taxon>Dendrobatinae</taxon>
        <taxon>Ranitomeya</taxon>
    </lineage>
</organism>